<evidence type="ECO:0000256" key="1">
    <source>
        <dbReference type="ARBA" id="ARBA00000032"/>
    </source>
</evidence>
<dbReference type="Pfam" id="PF00328">
    <property type="entry name" value="His_Phos_2"/>
    <property type="match status" value="1"/>
</dbReference>
<dbReference type="CDD" id="cd07061">
    <property type="entry name" value="HP_HAP_like"/>
    <property type="match status" value="1"/>
</dbReference>
<dbReference type="InterPro" id="IPR000560">
    <property type="entry name" value="His_Pase_clade-2"/>
</dbReference>
<comment type="catalytic activity">
    <reaction evidence="1">
        <text>a phosphate monoester + H2O = an alcohol + phosphate</text>
        <dbReference type="Rhea" id="RHEA:15017"/>
        <dbReference type="ChEBI" id="CHEBI:15377"/>
        <dbReference type="ChEBI" id="CHEBI:30879"/>
        <dbReference type="ChEBI" id="CHEBI:43474"/>
        <dbReference type="ChEBI" id="CHEBI:67140"/>
        <dbReference type="EC" id="3.1.3.2"/>
    </reaction>
</comment>
<comment type="similarity">
    <text evidence="2">Belongs to the histidine acid phosphatase family.</text>
</comment>
<dbReference type="AlphaFoldDB" id="A0A7R9KQF5"/>
<protein>
    <recommendedName>
        <fullName evidence="6">Acid phosphatase</fullName>
    </recommendedName>
</protein>
<evidence type="ECO:0000313" key="5">
    <source>
        <dbReference type="Proteomes" id="UP000759131"/>
    </source>
</evidence>
<dbReference type="InterPro" id="IPR033379">
    <property type="entry name" value="Acid_Pase_AS"/>
</dbReference>
<feature type="signal peptide" evidence="3">
    <location>
        <begin position="1"/>
        <end position="25"/>
    </location>
</feature>
<organism evidence="4">
    <name type="scientific">Medioppia subpectinata</name>
    <dbReference type="NCBI Taxonomy" id="1979941"/>
    <lineage>
        <taxon>Eukaryota</taxon>
        <taxon>Metazoa</taxon>
        <taxon>Ecdysozoa</taxon>
        <taxon>Arthropoda</taxon>
        <taxon>Chelicerata</taxon>
        <taxon>Arachnida</taxon>
        <taxon>Acari</taxon>
        <taxon>Acariformes</taxon>
        <taxon>Sarcoptiformes</taxon>
        <taxon>Oribatida</taxon>
        <taxon>Brachypylina</taxon>
        <taxon>Oppioidea</taxon>
        <taxon>Oppiidae</taxon>
        <taxon>Medioppia</taxon>
    </lineage>
</organism>
<dbReference type="GO" id="GO:0003993">
    <property type="term" value="F:acid phosphatase activity"/>
    <property type="evidence" value="ECO:0007669"/>
    <property type="project" value="UniProtKB-EC"/>
</dbReference>
<evidence type="ECO:0000256" key="2">
    <source>
        <dbReference type="ARBA" id="ARBA00005375"/>
    </source>
</evidence>
<dbReference type="PANTHER" id="PTHR11567:SF210">
    <property type="entry name" value="ACID PHOSPHATASE 5-RELATED"/>
    <property type="match status" value="1"/>
</dbReference>
<reference evidence="4" key="1">
    <citation type="submission" date="2020-11" db="EMBL/GenBank/DDBJ databases">
        <authorList>
            <person name="Tran Van P."/>
        </authorList>
    </citation>
    <scope>NUCLEOTIDE SEQUENCE</scope>
</reference>
<dbReference type="PROSITE" id="PS00778">
    <property type="entry name" value="HIS_ACID_PHOSPHAT_2"/>
    <property type="match status" value="1"/>
</dbReference>
<dbReference type="EMBL" id="OC858982">
    <property type="protein sequence ID" value="CAD7627079.1"/>
    <property type="molecule type" value="Genomic_DNA"/>
</dbReference>
<dbReference type="SUPFAM" id="SSF53254">
    <property type="entry name" value="Phosphoglycerate mutase-like"/>
    <property type="match status" value="1"/>
</dbReference>
<evidence type="ECO:0000256" key="3">
    <source>
        <dbReference type="SAM" id="SignalP"/>
    </source>
</evidence>
<evidence type="ECO:0000313" key="4">
    <source>
        <dbReference type="EMBL" id="CAD7627079.1"/>
    </source>
</evidence>
<evidence type="ECO:0008006" key="6">
    <source>
        <dbReference type="Google" id="ProtNLM"/>
    </source>
</evidence>
<dbReference type="InterPro" id="IPR050645">
    <property type="entry name" value="Histidine_acid_phosphatase"/>
</dbReference>
<accession>A0A7R9KQF5</accession>
<dbReference type="Gene3D" id="3.40.50.1240">
    <property type="entry name" value="Phosphoglycerate mutase-like"/>
    <property type="match status" value="1"/>
</dbReference>
<name>A0A7R9KQF5_9ACAR</name>
<sequence length="624" mass="70817">MYNNHKTMCLYINAIIICFSVATTAQGSGRGKQADCGDERRLRAYLCAERLFFAGHNSRLLPETDLQLDAHCRETPRLIQCVKDFTDRCRHGLHRSAATVMLSTVRFNDRNYCFRPEKRHQLVAMASCGNGLRAHSNRCMNEFLLALGRADHVPVKRYRVPHGCCAFYELKACILKGGAQYSGPSVCTSKQLDQLDRYMDAMAGNTLNMICGDYDQESDRCSRLPPLPSDPHIRPADSLFLVVHRHGDRAVTKVYRNDPYTKNLTQYWSEGLGQLSPEGRYHMYRMGQYVRHNYHKYLGDEYNPREVYARSSAKTRCLESAASLLAGAYPPNNTDRQWANGSAAALVGQYWQPIPVETYLPMDEDRVLRTEAYCPTVDNAMDAIESSGRVQQALAPERAFLAQLSKVFGQSIQTTLDAKNVYDHLVTEYDRGYKWSDQGVWSREYERQVLARLQPLTRLLWVTEWDSSVVERLRAGPLLAQLVGNMNLAVNVNSTANSLRPKLYLYSTHDSTLAVLMHALGVFNNEIVPLSATLFVELHQGQSGQHFVRLYFYNDSRVEAPEPYELRIPDCGGVNGCPYAMFIEAANDMIPTDWEGECGLTTDANDQVVYWINIALDFFHAMRL</sequence>
<proteinExistence type="inferred from homology"/>
<dbReference type="OrthoDB" id="6413031at2759"/>
<dbReference type="EMBL" id="CAJPIZ010004407">
    <property type="protein sequence ID" value="CAG2107509.1"/>
    <property type="molecule type" value="Genomic_DNA"/>
</dbReference>
<feature type="chain" id="PRO_5036211010" description="Acid phosphatase" evidence="3">
    <location>
        <begin position="26"/>
        <end position="624"/>
    </location>
</feature>
<dbReference type="Proteomes" id="UP000759131">
    <property type="component" value="Unassembled WGS sequence"/>
</dbReference>
<gene>
    <name evidence="4" type="ORF">OSB1V03_LOCUS7509</name>
</gene>
<dbReference type="PANTHER" id="PTHR11567">
    <property type="entry name" value="ACID PHOSPHATASE-RELATED"/>
    <property type="match status" value="1"/>
</dbReference>
<dbReference type="InterPro" id="IPR029033">
    <property type="entry name" value="His_PPase_superfam"/>
</dbReference>
<keyword evidence="5" id="KW-1185">Reference proteome</keyword>
<keyword evidence="3" id="KW-0732">Signal</keyword>